<keyword evidence="3" id="KW-0489">Methyltransferase</keyword>
<dbReference type="InterPro" id="IPR029063">
    <property type="entry name" value="SAM-dependent_MTases_sf"/>
</dbReference>
<comment type="caution">
    <text evidence="3">The sequence shown here is derived from an EMBL/GenBank/DDBJ whole genome shotgun (WGS) entry which is preliminary data.</text>
</comment>
<accession>A0ABT1NRM1</accession>
<dbReference type="InterPro" id="IPR041698">
    <property type="entry name" value="Methyltransf_25"/>
</dbReference>
<dbReference type="CDD" id="cd02440">
    <property type="entry name" value="AdoMet_MTases"/>
    <property type="match status" value="1"/>
</dbReference>
<dbReference type="Pfam" id="PF13649">
    <property type="entry name" value="Methyltransf_25"/>
    <property type="match status" value="1"/>
</dbReference>
<evidence type="ECO:0000256" key="1">
    <source>
        <dbReference type="ARBA" id="ARBA00022679"/>
    </source>
</evidence>
<evidence type="ECO:0000313" key="4">
    <source>
        <dbReference type="Proteomes" id="UP001206924"/>
    </source>
</evidence>
<evidence type="ECO:0000259" key="2">
    <source>
        <dbReference type="Pfam" id="PF13649"/>
    </source>
</evidence>
<protein>
    <submittedName>
        <fullName evidence="3">Class I SAM-dependent methyltransferase</fullName>
    </submittedName>
</protein>
<dbReference type="Proteomes" id="UP001206924">
    <property type="component" value="Unassembled WGS sequence"/>
</dbReference>
<dbReference type="SUPFAM" id="SSF53335">
    <property type="entry name" value="S-adenosyl-L-methionine-dependent methyltransferases"/>
    <property type="match status" value="1"/>
</dbReference>
<name>A0ABT1NRM1_9MICC</name>
<dbReference type="PANTHER" id="PTHR43861">
    <property type="entry name" value="TRANS-ACONITATE 2-METHYLTRANSFERASE-RELATED"/>
    <property type="match status" value="1"/>
</dbReference>
<gene>
    <name evidence="3" type="ORF">NNX28_10560</name>
</gene>
<sequence length="239" mass="26087">MTASNPGNYYAVPELAAAYDADSEARQDLPFYLSLAGTLGARRVADIGAGTGLLCSLLAGQGHEVIGVEPEETMLSLAASQPHAGTVIWIQGTAESLPDAWTDLVLMTGHVAQYFLDDTSWVQVLTHARRALRPGGRLAFEVRNPDVEAWRRWEGTHSTSRGTVTQTVQREDDRISHTDTWTDGSGTRTTVETLRFPAWNTVTAGLEAAGFTVDECWGNWDRSPVRQDSPEWIFLTGPA</sequence>
<dbReference type="GO" id="GO:0032259">
    <property type="term" value="P:methylation"/>
    <property type="evidence" value="ECO:0007669"/>
    <property type="project" value="UniProtKB-KW"/>
</dbReference>
<organism evidence="3 4">
    <name type="scientific">Arthrobacter jinronghuae</name>
    <dbReference type="NCBI Taxonomy" id="2964609"/>
    <lineage>
        <taxon>Bacteria</taxon>
        <taxon>Bacillati</taxon>
        <taxon>Actinomycetota</taxon>
        <taxon>Actinomycetes</taxon>
        <taxon>Micrococcales</taxon>
        <taxon>Micrococcaceae</taxon>
        <taxon>Arthrobacter</taxon>
    </lineage>
</organism>
<keyword evidence="4" id="KW-1185">Reference proteome</keyword>
<feature type="domain" description="Methyltransferase" evidence="2">
    <location>
        <begin position="44"/>
        <end position="136"/>
    </location>
</feature>
<reference evidence="3 4" key="1">
    <citation type="submission" date="2022-07" db="EMBL/GenBank/DDBJ databases">
        <title>Novel species in genus Arthrobacter.</title>
        <authorList>
            <person name="Liu Y."/>
        </authorList>
    </citation>
    <scope>NUCLEOTIDE SEQUENCE [LARGE SCALE GENOMIC DNA]</scope>
    <source>
        <strain evidence="4">zg-Y859</strain>
    </source>
</reference>
<dbReference type="EMBL" id="JANFLP010000010">
    <property type="protein sequence ID" value="MCQ1950373.1"/>
    <property type="molecule type" value="Genomic_DNA"/>
</dbReference>
<dbReference type="Gene3D" id="3.40.50.150">
    <property type="entry name" value="Vaccinia Virus protein VP39"/>
    <property type="match status" value="1"/>
</dbReference>
<evidence type="ECO:0000313" key="3">
    <source>
        <dbReference type="EMBL" id="MCQ1950373.1"/>
    </source>
</evidence>
<dbReference type="GO" id="GO:0008168">
    <property type="term" value="F:methyltransferase activity"/>
    <property type="evidence" value="ECO:0007669"/>
    <property type="project" value="UniProtKB-KW"/>
</dbReference>
<proteinExistence type="predicted"/>
<dbReference type="RefSeq" id="WP_255865717.1">
    <property type="nucleotide sequence ID" value="NZ_CP104263.1"/>
</dbReference>
<keyword evidence="1" id="KW-0808">Transferase</keyword>